<evidence type="ECO:0000313" key="1">
    <source>
        <dbReference type="EMBL" id="QCD89199.1"/>
    </source>
</evidence>
<dbReference type="AlphaFoldDB" id="A0A4D6LKF6"/>
<protein>
    <submittedName>
        <fullName evidence="1">Uncharacterized protein</fullName>
    </submittedName>
</protein>
<dbReference type="Proteomes" id="UP000501690">
    <property type="component" value="Linkage Group LG4"/>
</dbReference>
<organism evidence="1 2">
    <name type="scientific">Vigna unguiculata</name>
    <name type="common">Cowpea</name>
    <dbReference type="NCBI Taxonomy" id="3917"/>
    <lineage>
        <taxon>Eukaryota</taxon>
        <taxon>Viridiplantae</taxon>
        <taxon>Streptophyta</taxon>
        <taxon>Embryophyta</taxon>
        <taxon>Tracheophyta</taxon>
        <taxon>Spermatophyta</taxon>
        <taxon>Magnoliopsida</taxon>
        <taxon>eudicotyledons</taxon>
        <taxon>Gunneridae</taxon>
        <taxon>Pentapetalae</taxon>
        <taxon>rosids</taxon>
        <taxon>fabids</taxon>
        <taxon>Fabales</taxon>
        <taxon>Fabaceae</taxon>
        <taxon>Papilionoideae</taxon>
        <taxon>50 kb inversion clade</taxon>
        <taxon>NPAAA clade</taxon>
        <taxon>indigoferoid/millettioid clade</taxon>
        <taxon>Phaseoleae</taxon>
        <taxon>Vigna</taxon>
    </lineage>
</organism>
<keyword evidence="2" id="KW-1185">Reference proteome</keyword>
<proteinExistence type="predicted"/>
<dbReference type="EMBL" id="CP039348">
    <property type="protein sequence ID" value="QCD89199.1"/>
    <property type="molecule type" value="Genomic_DNA"/>
</dbReference>
<accession>A0A4D6LKF6</accession>
<name>A0A4D6LKF6_VIGUN</name>
<gene>
    <name evidence="1" type="ORF">DEO72_LG4g138</name>
</gene>
<evidence type="ECO:0000313" key="2">
    <source>
        <dbReference type="Proteomes" id="UP000501690"/>
    </source>
</evidence>
<reference evidence="1 2" key="1">
    <citation type="submission" date="2019-04" db="EMBL/GenBank/DDBJ databases">
        <title>An improved genome assembly and genetic linkage map for asparagus bean, Vigna unguiculata ssp. sesquipedialis.</title>
        <authorList>
            <person name="Xia Q."/>
            <person name="Zhang R."/>
            <person name="Dong Y."/>
        </authorList>
    </citation>
    <scope>NUCLEOTIDE SEQUENCE [LARGE SCALE GENOMIC DNA]</scope>
    <source>
        <tissue evidence="1">Leaf</tissue>
    </source>
</reference>
<sequence>MNLPAHIITCHTIHEPTRSWHSISRSKQSIIVSQTTHQEAKNNSVSAWLGPLAARRNCSRPPGGIYSPPGASVLPDPLFSRHRLAEYTAPPGASQCRLSHAKTIVWRLSVDRQAPYQNNPFLVYDTPVNPVYLFNSLP</sequence>